<accession>A0A4Q9VXY8</accession>
<comment type="subcellular location">
    <subcellularLocation>
        <location evidence="1">Cell inner membrane</location>
        <topology evidence="1">Multi-pass membrane protein</topology>
    </subcellularLocation>
    <subcellularLocation>
        <location evidence="8">Cell membrane</location>
        <topology evidence="8">Multi-pass membrane protein</topology>
    </subcellularLocation>
</comment>
<dbReference type="InterPro" id="IPR043429">
    <property type="entry name" value="ArtM/GltK/GlnP/TcyL/YhdX-like"/>
</dbReference>
<dbReference type="InterPro" id="IPR010065">
    <property type="entry name" value="AA_ABC_transptr_permease_3TM"/>
</dbReference>
<name>A0A4Q9VXY8_9HYPH</name>
<sequence length="217" mass="23514">MFTNFALIHVQVLLGGLIWTVVLSLISFVFGGLIGFALALAGVSKVRWVSRTIATYVALIQGSPVLIIMFVIYFGLPILGVEVGSLTAAGIALVLFSSAYLGTIWRASLQSVPKTQWEGADCLALTYAQRMGLVILPQAIRIATPPTVGFMVQIVKNTSLASVIGVVDVTYVGKQVNAATFQPFTTYLVIAVLYFCLCYPLSVLSRRFERAYSVSHR</sequence>
<dbReference type="Gene3D" id="1.10.3720.10">
    <property type="entry name" value="MetI-like"/>
    <property type="match status" value="1"/>
</dbReference>
<dbReference type="Pfam" id="PF00528">
    <property type="entry name" value="BPD_transp_1"/>
    <property type="match status" value="1"/>
</dbReference>
<evidence type="ECO:0000256" key="8">
    <source>
        <dbReference type="RuleBase" id="RU363032"/>
    </source>
</evidence>
<dbReference type="Proteomes" id="UP000292781">
    <property type="component" value="Unassembled WGS sequence"/>
</dbReference>
<evidence type="ECO:0000256" key="2">
    <source>
        <dbReference type="ARBA" id="ARBA00010072"/>
    </source>
</evidence>
<dbReference type="EMBL" id="SJFN01000001">
    <property type="protein sequence ID" value="TBW41362.1"/>
    <property type="molecule type" value="Genomic_DNA"/>
</dbReference>
<dbReference type="PANTHER" id="PTHR30614:SF34">
    <property type="entry name" value="BLR6398 PROTEIN"/>
    <property type="match status" value="1"/>
</dbReference>
<keyword evidence="6 8" id="KW-1133">Transmembrane helix</keyword>
<evidence type="ECO:0000313" key="11">
    <source>
        <dbReference type="Proteomes" id="UP000292781"/>
    </source>
</evidence>
<feature type="transmembrane region" description="Helical" evidence="8">
    <location>
        <begin position="184"/>
        <end position="204"/>
    </location>
</feature>
<proteinExistence type="inferred from homology"/>
<gene>
    <name evidence="10" type="ORF">EYW49_01155</name>
</gene>
<evidence type="ECO:0000256" key="6">
    <source>
        <dbReference type="ARBA" id="ARBA00022989"/>
    </source>
</evidence>
<organism evidence="10 11">
    <name type="scientific">Siculibacillus lacustris</name>
    <dbReference type="NCBI Taxonomy" id="1549641"/>
    <lineage>
        <taxon>Bacteria</taxon>
        <taxon>Pseudomonadati</taxon>
        <taxon>Pseudomonadota</taxon>
        <taxon>Alphaproteobacteria</taxon>
        <taxon>Hyphomicrobiales</taxon>
        <taxon>Ancalomicrobiaceae</taxon>
        <taxon>Siculibacillus</taxon>
    </lineage>
</organism>
<comment type="similarity">
    <text evidence="2">Belongs to the binding-protein-dependent transport system permease family. HisMQ subfamily.</text>
</comment>
<dbReference type="GO" id="GO:0043190">
    <property type="term" value="C:ATP-binding cassette (ABC) transporter complex"/>
    <property type="evidence" value="ECO:0007669"/>
    <property type="project" value="InterPro"/>
</dbReference>
<dbReference type="NCBIfam" id="TIGR01726">
    <property type="entry name" value="HEQRo_perm_3TM"/>
    <property type="match status" value="1"/>
</dbReference>
<evidence type="ECO:0000256" key="3">
    <source>
        <dbReference type="ARBA" id="ARBA00022448"/>
    </source>
</evidence>
<dbReference type="SUPFAM" id="SSF161098">
    <property type="entry name" value="MetI-like"/>
    <property type="match status" value="1"/>
</dbReference>
<keyword evidence="4" id="KW-1003">Cell membrane</keyword>
<feature type="transmembrane region" description="Helical" evidence="8">
    <location>
        <begin position="53"/>
        <end position="76"/>
    </location>
</feature>
<dbReference type="PANTHER" id="PTHR30614">
    <property type="entry name" value="MEMBRANE COMPONENT OF AMINO ACID ABC TRANSPORTER"/>
    <property type="match status" value="1"/>
</dbReference>
<evidence type="ECO:0000256" key="1">
    <source>
        <dbReference type="ARBA" id="ARBA00004429"/>
    </source>
</evidence>
<dbReference type="GO" id="GO:0006865">
    <property type="term" value="P:amino acid transport"/>
    <property type="evidence" value="ECO:0007669"/>
    <property type="project" value="TreeGrafter"/>
</dbReference>
<dbReference type="RefSeq" id="WP_131305056.1">
    <property type="nucleotide sequence ID" value="NZ_SJFN01000001.1"/>
</dbReference>
<feature type="transmembrane region" description="Helical" evidence="8">
    <location>
        <begin position="83"/>
        <end position="105"/>
    </location>
</feature>
<evidence type="ECO:0000256" key="4">
    <source>
        <dbReference type="ARBA" id="ARBA00022475"/>
    </source>
</evidence>
<comment type="caution">
    <text evidence="10">The sequence shown here is derived from an EMBL/GenBank/DDBJ whole genome shotgun (WGS) entry which is preliminary data.</text>
</comment>
<dbReference type="CDD" id="cd06261">
    <property type="entry name" value="TM_PBP2"/>
    <property type="match status" value="1"/>
</dbReference>
<feature type="domain" description="ABC transmembrane type-1" evidence="9">
    <location>
        <begin position="17"/>
        <end position="205"/>
    </location>
</feature>
<keyword evidence="7 8" id="KW-0472">Membrane</keyword>
<evidence type="ECO:0000259" key="9">
    <source>
        <dbReference type="PROSITE" id="PS50928"/>
    </source>
</evidence>
<evidence type="ECO:0000256" key="5">
    <source>
        <dbReference type="ARBA" id="ARBA00022692"/>
    </source>
</evidence>
<keyword evidence="3 8" id="KW-0813">Transport</keyword>
<feature type="transmembrane region" description="Helical" evidence="8">
    <location>
        <begin position="12"/>
        <end position="41"/>
    </location>
</feature>
<dbReference type="PROSITE" id="PS50928">
    <property type="entry name" value="ABC_TM1"/>
    <property type="match status" value="1"/>
</dbReference>
<dbReference type="InterPro" id="IPR000515">
    <property type="entry name" value="MetI-like"/>
</dbReference>
<protein>
    <submittedName>
        <fullName evidence="10">Amino acid ABC transporter permease</fullName>
    </submittedName>
</protein>
<dbReference type="OrthoDB" id="7255919at2"/>
<keyword evidence="11" id="KW-1185">Reference proteome</keyword>
<evidence type="ECO:0000313" key="10">
    <source>
        <dbReference type="EMBL" id="TBW41362.1"/>
    </source>
</evidence>
<dbReference type="GO" id="GO:0022857">
    <property type="term" value="F:transmembrane transporter activity"/>
    <property type="evidence" value="ECO:0007669"/>
    <property type="project" value="InterPro"/>
</dbReference>
<dbReference type="AlphaFoldDB" id="A0A4Q9VXY8"/>
<evidence type="ECO:0000256" key="7">
    <source>
        <dbReference type="ARBA" id="ARBA00023136"/>
    </source>
</evidence>
<keyword evidence="5 8" id="KW-0812">Transmembrane</keyword>
<dbReference type="InterPro" id="IPR035906">
    <property type="entry name" value="MetI-like_sf"/>
</dbReference>
<reference evidence="10 11" key="1">
    <citation type="submission" date="2019-02" db="EMBL/GenBank/DDBJ databases">
        <title>Siculibacillus lacustris gen. nov., sp. nov., a new rosette-forming bacterium isolated from a freshwater crater lake (Lake St. Ana, Romania).</title>
        <authorList>
            <person name="Felfoldi T."/>
            <person name="Marton Z."/>
            <person name="Szabo A."/>
            <person name="Mentes A."/>
            <person name="Boka K."/>
            <person name="Marialigeti K."/>
            <person name="Mathe I."/>
            <person name="Koncz M."/>
            <person name="Schumann P."/>
            <person name="Toth E."/>
        </authorList>
    </citation>
    <scope>NUCLEOTIDE SEQUENCE [LARGE SCALE GENOMIC DNA]</scope>
    <source>
        <strain evidence="10 11">SA-279</strain>
    </source>
</reference>